<dbReference type="Pfam" id="PF05708">
    <property type="entry name" value="Peptidase_C92"/>
    <property type="match status" value="1"/>
</dbReference>
<dbReference type="InterPro" id="IPR038765">
    <property type="entry name" value="Papain-like_cys_pep_sf"/>
</dbReference>
<dbReference type="InterPro" id="IPR024453">
    <property type="entry name" value="Peptidase_C92"/>
</dbReference>
<reference evidence="1" key="1">
    <citation type="submission" date="2019-08" db="EMBL/GenBank/DDBJ databases">
        <authorList>
            <person name="Kucharzyk K."/>
            <person name="Murdoch R.W."/>
            <person name="Higgins S."/>
            <person name="Loffler F."/>
        </authorList>
    </citation>
    <scope>NUCLEOTIDE SEQUENCE</scope>
</reference>
<dbReference type="PROSITE" id="PS51257">
    <property type="entry name" value="PROKAR_LIPOPROTEIN"/>
    <property type="match status" value="1"/>
</dbReference>
<dbReference type="AlphaFoldDB" id="A0A644Y3K8"/>
<comment type="caution">
    <text evidence="1">The sequence shown here is derived from an EMBL/GenBank/DDBJ whole genome shotgun (WGS) entry which is preliminary data.</text>
</comment>
<sequence>MFLKKYFSLLSWSVIIILQACNTTHNYDELKEGDLLFIVGKNKSEQTSAIKRSTSQKDEIPYSHVGIVKFDKKDVYVIEATPSDGIIQTLLYEFIQKAEKRKGRPLIAVGRVKPEFQYIVPLAVENAGDLLGRPYDYAYEEGNDAYYCSELVRFSYLDSLRNPIFPAVSMTFKNKETGETEAYWEKHFAGLQLEIPEGKSGTNPVDMSKSPIIDIVHKYY</sequence>
<evidence type="ECO:0008006" key="2">
    <source>
        <dbReference type="Google" id="ProtNLM"/>
    </source>
</evidence>
<organism evidence="1">
    <name type="scientific">bioreactor metagenome</name>
    <dbReference type="NCBI Taxonomy" id="1076179"/>
    <lineage>
        <taxon>unclassified sequences</taxon>
        <taxon>metagenomes</taxon>
        <taxon>ecological metagenomes</taxon>
    </lineage>
</organism>
<protein>
    <recommendedName>
        <fullName evidence="2">Permuted papain-like amidase YaeF/Yiix C92 family enzyme</fullName>
    </recommendedName>
</protein>
<dbReference type="SUPFAM" id="SSF54001">
    <property type="entry name" value="Cysteine proteinases"/>
    <property type="match status" value="1"/>
</dbReference>
<dbReference type="Gene3D" id="3.90.1720.10">
    <property type="entry name" value="endopeptidase domain like (from Nostoc punctiforme)"/>
    <property type="match status" value="1"/>
</dbReference>
<evidence type="ECO:0000313" key="1">
    <source>
        <dbReference type="EMBL" id="MPM20724.1"/>
    </source>
</evidence>
<dbReference type="EMBL" id="VSSQ01003442">
    <property type="protein sequence ID" value="MPM20724.1"/>
    <property type="molecule type" value="Genomic_DNA"/>
</dbReference>
<proteinExistence type="predicted"/>
<gene>
    <name evidence="1" type="ORF">SDC9_67160</name>
</gene>
<accession>A0A644Y3K8</accession>
<name>A0A644Y3K8_9ZZZZ</name>